<dbReference type="EMBL" id="NBAG03000380">
    <property type="protein sequence ID" value="PNI32036.1"/>
    <property type="molecule type" value="Genomic_DNA"/>
</dbReference>
<evidence type="ECO:0000313" key="2">
    <source>
        <dbReference type="Proteomes" id="UP000236370"/>
    </source>
</evidence>
<comment type="caution">
    <text evidence="1">The sequence shown here is derived from an EMBL/GenBank/DDBJ whole genome shotgun (WGS) entry which is preliminary data.</text>
</comment>
<dbReference type="Proteomes" id="UP000236370">
    <property type="component" value="Unassembled WGS sequence"/>
</dbReference>
<proteinExistence type="predicted"/>
<protein>
    <submittedName>
        <fullName evidence="1">ACAD9 isoform 11</fullName>
    </submittedName>
</protein>
<dbReference type="SMR" id="A0A2J8KAL3"/>
<gene>
    <name evidence="1" type="ORF">CK820_G0040044</name>
</gene>
<accession>A0A2J8KAL3</accession>
<reference evidence="1 2" key="1">
    <citation type="submission" date="2017-12" db="EMBL/GenBank/DDBJ databases">
        <title>High-resolution comparative analysis of great ape genomes.</title>
        <authorList>
            <person name="Pollen A."/>
            <person name="Hastie A."/>
            <person name="Hormozdiari F."/>
            <person name="Dougherty M."/>
            <person name="Liu R."/>
            <person name="Chaisson M."/>
            <person name="Hoppe E."/>
            <person name="Hill C."/>
            <person name="Pang A."/>
            <person name="Hillier L."/>
            <person name="Baker C."/>
            <person name="Armstrong J."/>
            <person name="Shendure J."/>
            <person name="Paten B."/>
            <person name="Wilson R."/>
            <person name="Chao H."/>
            <person name="Schneider V."/>
            <person name="Ventura M."/>
            <person name="Kronenberg Z."/>
            <person name="Murali S."/>
            <person name="Gordon D."/>
            <person name="Cantsilieris S."/>
            <person name="Munson K."/>
            <person name="Nelson B."/>
            <person name="Raja A."/>
            <person name="Underwood J."/>
            <person name="Diekhans M."/>
            <person name="Fiddes I."/>
            <person name="Haussler D."/>
            <person name="Eichler E."/>
        </authorList>
    </citation>
    <scope>NUCLEOTIDE SEQUENCE [LARGE SCALE GENOMIC DNA]</scope>
    <source>
        <strain evidence="1">Yerkes chimp pedigree #C0471</strain>
    </source>
</reference>
<evidence type="ECO:0000313" key="1">
    <source>
        <dbReference type="EMBL" id="PNI32036.1"/>
    </source>
</evidence>
<sequence length="99" mass="11411">MSGCGLFLRTTAAARACRGLVVSTANRRLLRTSPPVRAFAKELFLGKIKKKFSHFQKLAKMNLMKSISSWDPWKNSSLKRWTPEKLTRKGKSQMKLWRN</sequence>
<dbReference type="AlphaFoldDB" id="A0A2J8KAL3"/>
<name>A0A2J8KAL3_PANTR</name>
<organism evidence="1 2">
    <name type="scientific">Pan troglodytes</name>
    <name type="common">Chimpanzee</name>
    <dbReference type="NCBI Taxonomy" id="9598"/>
    <lineage>
        <taxon>Eukaryota</taxon>
        <taxon>Metazoa</taxon>
        <taxon>Chordata</taxon>
        <taxon>Craniata</taxon>
        <taxon>Vertebrata</taxon>
        <taxon>Euteleostomi</taxon>
        <taxon>Mammalia</taxon>
        <taxon>Eutheria</taxon>
        <taxon>Euarchontoglires</taxon>
        <taxon>Primates</taxon>
        <taxon>Haplorrhini</taxon>
        <taxon>Catarrhini</taxon>
        <taxon>Hominidae</taxon>
        <taxon>Pan</taxon>
    </lineage>
</organism>